<reference evidence="2" key="2">
    <citation type="journal article" date="2024" name="Plant">
        <title>Genomic evolution and insights into agronomic trait innovations of Sesamum species.</title>
        <authorList>
            <person name="Miao H."/>
            <person name="Wang L."/>
            <person name="Qu L."/>
            <person name="Liu H."/>
            <person name="Sun Y."/>
            <person name="Le M."/>
            <person name="Wang Q."/>
            <person name="Wei S."/>
            <person name="Zheng Y."/>
            <person name="Lin W."/>
            <person name="Duan Y."/>
            <person name="Cao H."/>
            <person name="Xiong S."/>
            <person name="Wang X."/>
            <person name="Wei L."/>
            <person name="Li C."/>
            <person name="Ma Q."/>
            <person name="Ju M."/>
            <person name="Zhao R."/>
            <person name="Li G."/>
            <person name="Mu C."/>
            <person name="Tian Q."/>
            <person name="Mei H."/>
            <person name="Zhang T."/>
            <person name="Gao T."/>
            <person name="Zhang H."/>
        </authorList>
    </citation>
    <scope>NUCLEOTIDE SEQUENCE</scope>
    <source>
        <strain evidence="2">3651</strain>
    </source>
</reference>
<keyword evidence="3" id="KW-1185">Reference proteome</keyword>
<gene>
    <name evidence="2" type="ORF">Salat_1548400</name>
</gene>
<accession>A0AAE1YCN0</accession>
<proteinExistence type="predicted"/>
<name>A0AAE1YCN0_9LAMI</name>
<evidence type="ECO:0000313" key="3">
    <source>
        <dbReference type="Proteomes" id="UP001293254"/>
    </source>
</evidence>
<protein>
    <submittedName>
        <fullName evidence="2">Uncharacterized protein</fullName>
    </submittedName>
</protein>
<dbReference type="EMBL" id="JACGWO010000005">
    <property type="protein sequence ID" value="KAK4427794.1"/>
    <property type="molecule type" value="Genomic_DNA"/>
</dbReference>
<dbReference type="Proteomes" id="UP001293254">
    <property type="component" value="Unassembled WGS sequence"/>
</dbReference>
<reference evidence="2" key="1">
    <citation type="submission" date="2020-06" db="EMBL/GenBank/DDBJ databases">
        <authorList>
            <person name="Li T."/>
            <person name="Hu X."/>
            <person name="Zhang T."/>
            <person name="Song X."/>
            <person name="Zhang H."/>
            <person name="Dai N."/>
            <person name="Sheng W."/>
            <person name="Hou X."/>
            <person name="Wei L."/>
        </authorList>
    </citation>
    <scope>NUCLEOTIDE SEQUENCE</scope>
    <source>
        <strain evidence="2">3651</strain>
        <tissue evidence="2">Leaf</tissue>
    </source>
</reference>
<feature type="region of interest" description="Disordered" evidence="1">
    <location>
        <begin position="126"/>
        <end position="162"/>
    </location>
</feature>
<dbReference type="AlphaFoldDB" id="A0AAE1YCN0"/>
<sequence length="162" mass="17562">MFPVYLDIEQSLGEAPNEDLRLIINRRRGQEINQEKQPLEQVAENVNDHAPPTRAIPLGPRAQEDGQNSEAARGLGRDVCSTPLPVWLRPLPSLSSGLASHRSEPGLFPLSKHVVWASPIYGFDGGGLGSPRPSHKHGKTQGEVVETQGQVVETQAAPSPLE</sequence>
<comment type="caution">
    <text evidence="2">The sequence shown here is derived from an EMBL/GenBank/DDBJ whole genome shotgun (WGS) entry which is preliminary data.</text>
</comment>
<feature type="region of interest" description="Disordered" evidence="1">
    <location>
        <begin position="44"/>
        <end position="77"/>
    </location>
</feature>
<evidence type="ECO:0000256" key="1">
    <source>
        <dbReference type="SAM" id="MobiDB-lite"/>
    </source>
</evidence>
<feature type="compositionally biased region" description="Low complexity" evidence="1">
    <location>
        <begin position="141"/>
        <end position="155"/>
    </location>
</feature>
<organism evidence="2 3">
    <name type="scientific">Sesamum alatum</name>
    <dbReference type="NCBI Taxonomy" id="300844"/>
    <lineage>
        <taxon>Eukaryota</taxon>
        <taxon>Viridiplantae</taxon>
        <taxon>Streptophyta</taxon>
        <taxon>Embryophyta</taxon>
        <taxon>Tracheophyta</taxon>
        <taxon>Spermatophyta</taxon>
        <taxon>Magnoliopsida</taxon>
        <taxon>eudicotyledons</taxon>
        <taxon>Gunneridae</taxon>
        <taxon>Pentapetalae</taxon>
        <taxon>asterids</taxon>
        <taxon>lamiids</taxon>
        <taxon>Lamiales</taxon>
        <taxon>Pedaliaceae</taxon>
        <taxon>Sesamum</taxon>
    </lineage>
</organism>
<evidence type="ECO:0000313" key="2">
    <source>
        <dbReference type="EMBL" id="KAK4427794.1"/>
    </source>
</evidence>